<name>A0A423JXG1_9PSED</name>
<dbReference type="RefSeq" id="WP_123364290.1">
    <property type="nucleotide sequence ID" value="NZ_MOBO01000001.1"/>
</dbReference>
<gene>
    <name evidence="1" type="ORF">BK664_01975</name>
</gene>
<evidence type="ECO:0000313" key="1">
    <source>
        <dbReference type="EMBL" id="RON42373.1"/>
    </source>
</evidence>
<proteinExistence type="predicted"/>
<dbReference type="Proteomes" id="UP000286351">
    <property type="component" value="Unassembled WGS sequence"/>
</dbReference>
<protein>
    <submittedName>
        <fullName evidence="1">Uncharacterized protein</fullName>
    </submittedName>
</protein>
<dbReference type="EMBL" id="MOBO01000001">
    <property type="protein sequence ID" value="RON42373.1"/>
    <property type="molecule type" value="Genomic_DNA"/>
</dbReference>
<reference evidence="1 2" key="1">
    <citation type="submission" date="2016-10" db="EMBL/GenBank/DDBJ databases">
        <title>Comparative genome analysis of multiple Pseudomonas spp. focuses on biocontrol and plant growth promoting traits.</title>
        <authorList>
            <person name="Tao X.-Y."/>
            <person name="Taylor C.G."/>
        </authorList>
    </citation>
    <scope>NUCLEOTIDE SEQUENCE [LARGE SCALE GENOMIC DNA]</scope>
    <source>
        <strain evidence="1 2">38D4</strain>
    </source>
</reference>
<comment type="caution">
    <text evidence="1">The sequence shown here is derived from an EMBL/GenBank/DDBJ whole genome shotgun (WGS) entry which is preliminary data.</text>
</comment>
<organism evidence="1 2">
    <name type="scientific">Pseudomonas brassicacearum</name>
    <dbReference type="NCBI Taxonomy" id="930166"/>
    <lineage>
        <taxon>Bacteria</taxon>
        <taxon>Pseudomonadati</taxon>
        <taxon>Pseudomonadota</taxon>
        <taxon>Gammaproteobacteria</taxon>
        <taxon>Pseudomonadales</taxon>
        <taxon>Pseudomonadaceae</taxon>
        <taxon>Pseudomonas</taxon>
    </lineage>
</organism>
<sequence>MSVHTTKDVSDSAGDAEVDRSTALFFEADRLDAFAYGILDMDAKTAEIWKKFTEAKAIADAKRAEASRILKHARCQKKR</sequence>
<dbReference type="AlphaFoldDB" id="A0A423JXG1"/>
<accession>A0A423JXG1</accession>
<evidence type="ECO:0000313" key="2">
    <source>
        <dbReference type="Proteomes" id="UP000286351"/>
    </source>
</evidence>